<keyword evidence="11 12" id="KW-1006">Bacterial flagellum protein export</keyword>
<dbReference type="FunFam" id="3.40.1690.10:FF:000001">
    <property type="entry name" value="Flagellar biosynthetic protein FlhB"/>
    <property type="match status" value="1"/>
</dbReference>
<dbReference type="AlphaFoldDB" id="A0A383R905"/>
<name>A0A383R905_PAEAL</name>
<dbReference type="Pfam" id="PF01312">
    <property type="entry name" value="Bac_export_2"/>
    <property type="match status" value="1"/>
</dbReference>
<evidence type="ECO:0000256" key="6">
    <source>
        <dbReference type="ARBA" id="ARBA00022692"/>
    </source>
</evidence>
<dbReference type="InterPro" id="IPR029025">
    <property type="entry name" value="T3SS_substrate_exporter_C"/>
</dbReference>
<evidence type="ECO:0000256" key="5">
    <source>
        <dbReference type="ARBA" id="ARBA00022475"/>
    </source>
</evidence>
<accession>A0A383R905</accession>
<dbReference type="NCBIfam" id="TIGR00328">
    <property type="entry name" value="flhB"/>
    <property type="match status" value="1"/>
</dbReference>
<comment type="similarity">
    <text evidence="2 12">Belongs to the type III secretion exporter family.</text>
</comment>
<evidence type="ECO:0000313" key="14">
    <source>
        <dbReference type="Proteomes" id="UP000304148"/>
    </source>
</evidence>
<dbReference type="Proteomes" id="UP000304148">
    <property type="component" value="Chromosome"/>
</dbReference>
<keyword evidence="13" id="KW-0966">Cell projection</keyword>
<protein>
    <recommendedName>
        <fullName evidence="3 12">Flagellar biosynthetic protein FlhB</fullName>
    </recommendedName>
</protein>
<evidence type="ECO:0000313" key="13">
    <source>
        <dbReference type="EMBL" id="SYX82816.1"/>
    </source>
</evidence>
<feature type="transmembrane region" description="Helical" evidence="12">
    <location>
        <begin position="209"/>
        <end position="235"/>
    </location>
</feature>
<keyword evidence="10 12" id="KW-0472">Membrane</keyword>
<comment type="subcellular location">
    <subcellularLocation>
        <location evidence="1">Cell membrane</location>
        <topology evidence="1">Multi-pass membrane protein</topology>
    </subcellularLocation>
</comment>
<evidence type="ECO:0000256" key="7">
    <source>
        <dbReference type="ARBA" id="ARBA00022795"/>
    </source>
</evidence>
<sequence>MMKQLHDVHRDESNRHAYVLRYPLDLQLFSQEKTEKATPKKRQETRKKGQVAKSMDLSGAFILLAGFSCLFVLGGFMKDRIVELFQDVLQNRLTMDVTANNVLDYFSSIFLKLMVILAPLFISAIVIALVVNYMQVGFLFTGEPLKMKLEKIDPVKGFKNIFSMRSVVEFLKSIMKLTTIGVIVYTSLWGERDTIVMLSHVPLNDIMSFTGHLTLMLGLKIGVALCVLAALDYMYQRYEYEKSLRMSKQDIKDEFKKTEGDPLIKGKIRERQRRMALMRMMQEVPKADVVITNPTHFAIALKYDGGAMEAPEIVAKGQDYVALRIKQIAKEHGVITMENKPLARALYQRADIGDTVPADLFQAVAEVLAYVYKVKGKGN</sequence>
<keyword evidence="8 12" id="KW-0653">Protein transport</keyword>
<evidence type="ECO:0000256" key="8">
    <source>
        <dbReference type="ARBA" id="ARBA00022927"/>
    </source>
</evidence>
<dbReference type="Gene3D" id="6.10.250.2080">
    <property type="match status" value="1"/>
</dbReference>
<evidence type="ECO:0000256" key="11">
    <source>
        <dbReference type="ARBA" id="ARBA00023225"/>
    </source>
</evidence>
<keyword evidence="13" id="KW-0282">Flagellum</keyword>
<dbReference type="GO" id="GO:0009306">
    <property type="term" value="P:protein secretion"/>
    <property type="evidence" value="ECO:0007669"/>
    <property type="project" value="InterPro"/>
</dbReference>
<dbReference type="GO" id="GO:0005886">
    <property type="term" value="C:plasma membrane"/>
    <property type="evidence" value="ECO:0007669"/>
    <property type="project" value="UniProtKB-SubCell"/>
</dbReference>
<gene>
    <name evidence="12 13" type="primary">flhB</name>
    <name evidence="13" type="ORF">PBLR_11238</name>
</gene>
<feature type="transmembrane region" description="Helical" evidence="12">
    <location>
        <begin position="109"/>
        <end position="131"/>
    </location>
</feature>
<evidence type="ECO:0000256" key="10">
    <source>
        <dbReference type="ARBA" id="ARBA00023136"/>
    </source>
</evidence>
<proteinExistence type="inferred from homology"/>
<evidence type="ECO:0000256" key="12">
    <source>
        <dbReference type="RuleBase" id="RU364091"/>
    </source>
</evidence>
<reference evidence="14" key="1">
    <citation type="submission" date="2018-08" db="EMBL/GenBank/DDBJ databases">
        <authorList>
            <person name="Chevrot R."/>
        </authorList>
    </citation>
    <scope>NUCLEOTIDE SEQUENCE [LARGE SCALE GENOMIC DNA]</scope>
</reference>
<dbReference type="GO" id="GO:0044780">
    <property type="term" value="P:bacterial-type flagellum assembly"/>
    <property type="evidence" value="ECO:0007669"/>
    <property type="project" value="InterPro"/>
</dbReference>
<dbReference type="Gene3D" id="3.40.1690.10">
    <property type="entry name" value="secretion proteins EscU"/>
    <property type="match status" value="1"/>
</dbReference>
<evidence type="ECO:0000256" key="3">
    <source>
        <dbReference type="ARBA" id="ARBA00021622"/>
    </source>
</evidence>
<keyword evidence="4 12" id="KW-0813">Transport</keyword>
<feature type="transmembrane region" description="Helical" evidence="12">
    <location>
        <begin position="57"/>
        <end position="77"/>
    </location>
</feature>
<evidence type="ECO:0000256" key="9">
    <source>
        <dbReference type="ARBA" id="ARBA00022989"/>
    </source>
</evidence>
<evidence type="ECO:0000256" key="1">
    <source>
        <dbReference type="ARBA" id="ARBA00004651"/>
    </source>
</evidence>
<keyword evidence="13" id="KW-0969">Cilium</keyword>
<dbReference type="SUPFAM" id="SSF160544">
    <property type="entry name" value="EscU C-terminal domain-like"/>
    <property type="match status" value="1"/>
</dbReference>
<dbReference type="PANTHER" id="PTHR30531">
    <property type="entry name" value="FLAGELLAR BIOSYNTHETIC PROTEIN FLHB"/>
    <property type="match status" value="1"/>
</dbReference>
<feature type="transmembrane region" description="Helical" evidence="12">
    <location>
        <begin position="170"/>
        <end position="189"/>
    </location>
</feature>
<keyword evidence="9 12" id="KW-1133">Transmembrane helix</keyword>
<keyword evidence="5 12" id="KW-1003">Cell membrane</keyword>
<keyword evidence="6 12" id="KW-0812">Transmembrane</keyword>
<keyword evidence="7 12" id="KW-1005">Bacterial flagellum biogenesis</keyword>
<comment type="function">
    <text evidence="12">Required for formation of the rod structure in the basal body of the flagellar apparatus. Together with FliI and FliH, may constitute the export apparatus of flagellin.</text>
</comment>
<dbReference type="EMBL" id="LS992241">
    <property type="protein sequence ID" value="SYX82816.1"/>
    <property type="molecule type" value="Genomic_DNA"/>
</dbReference>
<dbReference type="InterPro" id="IPR006136">
    <property type="entry name" value="FlhB"/>
</dbReference>
<evidence type="ECO:0000256" key="2">
    <source>
        <dbReference type="ARBA" id="ARBA00010690"/>
    </source>
</evidence>
<dbReference type="PRINTS" id="PR00950">
    <property type="entry name" value="TYPE3IMSPROT"/>
</dbReference>
<dbReference type="InterPro" id="IPR006135">
    <property type="entry name" value="T3SS_substrate_exporter"/>
</dbReference>
<organism evidence="13 14">
    <name type="scientific">Paenibacillus alvei</name>
    <name type="common">Bacillus alvei</name>
    <dbReference type="NCBI Taxonomy" id="44250"/>
    <lineage>
        <taxon>Bacteria</taxon>
        <taxon>Bacillati</taxon>
        <taxon>Bacillota</taxon>
        <taxon>Bacilli</taxon>
        <taxon>Bacillales</taxon>
        <taxon>Paenibacillaceae</taxon>
        <taxon>Paenibacillus</taxon>
    </lineage>
</organism>
<evidence type="ECO:0000256" key="4">
    <source>
        <dbReference type="ARBA" id="ARBA00022448"/>
    </source>
</evidence>
<dbReference type="PANTHER" id="PTHR30531:SF12">
    <property type="entry name" value="FLAGELLAR BIOSYNTHETIC PROTEIN FLHB"/>
    <property type="match status" value="1"/>
</dbReference>